<dbReference type="NCBIfam" id="NF006771">
    <property type="entry name" value="PRK09290.1-5"/>
    <property type="match status" value="1"/>
</dbReference>
<dbReference type="RefSeq" id="WP_428838491.1">
    <property type="nucleotide sequence ID" value="NZ_BAABCE010000012.1"/>
</dbReference>
<dbReference type="GO" id="GO:0016787">
    <property type="term" value="F:hydrolase activity"/>
    <property type="evidence" value="ECO:0007669"/>
    <property type="project" value="UniProtKB-KW"/>
</dbReference>
<dbReference type="Pfam" id="PF07687">
    <property type="entry name" value="M20_dimer"/>
    <property type="match status" value="1"/>
</dbReference>
<gene>
    <name evidence="4" type="ORF">GCM10022295_60990</name>
</gene>
<dbReference type="PIRSF" id="PIRSF001235">
    <property type="entry name" value="Amidase_carbamoylase"/>
    <property type="match status" value="1"/>
</dbReference>
<dbReference type="PANTHER" id="PTHR32494:SF5">
    <property type="entry name" value="ALLANTOATE AMIDOHYDROLASE"/>
    <property type="match status" value="1"/>
</dbReference>
<sequence>MTATAAVRATGADHIKPTVWPRPSADPARIQRRLDTFAALSEPGSGPGVTRLAYTALEREAHRVFAEEMRAHGLTVRVDTAGNTIAERTGTVPGLPALGTGSHLDSVPNAGAYDGIAGVVAAMETALLLSEHEITHAHPLRFVAFAAEEGARFGQACTGSRIVAGLTGVDDLRHKRDTAGVTLADAMSAVGLHVEALANARWRPEDWAAFLELHIEQGRVLESAGVPVGVVDLISGSTRLLLEVTGQASHTGGTPMHLRADALAAAAEIVLIIESLAKDNRHHGTRATVGRMAAGPGSITTIAGRTELYVDVRDVDSDRQRLTAAEIVKRAQAVCARRGVQLTAHALADASPVVLPGWLRESLAATCDRRDVDHLVLPSGASHDAQMINHVVPSGMLFVPSRDGISHSPAEWTSANDLALGTSVLTAALLDLDRRLAPAASEGDTQKGIAQ</sequence>
<dbReference type="PANTHER" id="PTHR32494">
    <property type="entry name" value="ALLANTOATE DEIMINASE-RELATED"/>
    <property type="match status" value="1"/>
</dbReference>
<organism evidence="4 5">
    <name type="scientific">Streptomyces osmaniensis</name>
    <dbReference type="NCBI Taxonomy" id="593134"/>
    <lineage>
        <taxon>Bacteria</taxon>
        <taxon>Bacillati</taxon>
        <taxon>Actinomycetota</taxon>
        <taxon>Actinomycetes</taxon>
        <taxon>Kitasatosporales</taxon>
        <taxon>Streptomycetaceae</taxon>
        <taxon>Streptomyces</taxon>
    </lineage>
</organism>
<protein>
    <submittedName>
        <fullName evidence="4">Zn-dependent hydrolase</fullName>
    </submittedName>
</protein>
<dbReference type="InterPro" id="IPR010158">
    <property type="entry name" value="Amidase_Cbmase"/>
</dbReference>
<dbReference type="CDD" id="cd03884">
    <property type="entry name" value="M20_bAS"/>
    <property type="match status" value="1"/>
</dbReference>
<feature type="domain" description="Peptidase M20 dimerisation" evidence="3">
    <location>
        <begin position="236"/>
        <end position="333"/>
    </location>
</feature>
<proteinExistence type="inferred from homology"/>
<comment type="caution">
    <text evidence="4">The sequence shown here is derived from an EMBL/GenBank/DDBJ whole genome shotgun (WGS) entry which is preliminary data.</text>
</comment>
<dbReference type="InterPro" id="IPR011650">
    <property type="entry name" value="Peptidase_M20_dimer"/>
</dbReference>
<dbReference type="InterPro" id="IPR002933">
    <property type="entry name" value="Peptidase_M20"/>
</dbReference>
<evidence type="ECO:0000259" key="3">
    <source>
        <dbReference type="Pfam" id="PF07687"/>
    </source>
</evidence>
<dbReference type="Gene3D" id="3.30.70.360">
    <property type="match status" value="1"/>
</dbReference>
<dbReference type="Proteomes" id="UP001500707">
    <property type="component" value="Unassembled WGS sequence"/>
</dbReference>
<reference evidence="5" key="1">
    <citation type="journal article" date="2019" name="Int. J. Syst. Evol. Microbiol.">
        <title>The Global Catalogue of Microorganisms (GCM) 10K type strain sequencing project: providing services to taxonomists for standard genome sequencing and annotation.</title>
        <authorList>
            <consortium name="The Broad Institute Genomics Platform"/>
            <consortium name="The Broad Institute Genome Sequencing Center for Infectious Disease"/>
            <person name="Wu L."/>
            <person name="Ma J."/>
        </authorList>
    </citation>
    <scope>NUCLEOTIDE SEQUENCE [LARGE SCALE GENOMIC DNA]</scope>
    <source>
        <strain evidence="5">JCM 17656</strain>
    </source>
</reference>
<evidence type="ECO:0000313" key="5">
    <source>
        <dbReference type="Proteomes" id="UP001500707"/>
    </source>
</evidence>
<evidence type="ECO:0000256" key="1">
    <source>
        <dbReference type="ARBA" id="ARBA00006153"/>
    </source>
</evidence>
<comment type="similarity">
    <text evidence="1">Belongs to the peptidase M20 family.</text>
</comment>
<name>A0ABP6XUQ2_9ACTN</name>
<evidence type="ECO:0000256" key="2">
    <source>
        <dbReference type="ARBA" id="ARBA00022801"/>
    </source>
</evidence>
<dbReference type="Gene3D" id="3.40.630.10">
    <property type="entry name" value="Zn peptidases"/>
    <property type="match status" value="1"/>
</dbReference>
<evidence type="ECO:0000313" key="4">
    <source>
        <dbReference type="EMBL" id="GAA3570872.1"/>
    </source>
</evidence>
<keyword evidence="2 4" id="KW-0378">Hydrolase</keyword>
<dbReference type="InterPro" id="IPR036264">
    <property type="entry name" value="Bact_exopeptidase_dim_dom"/>
</dbReference>
<dbReference type="Pfam" id="PF01546">
    <property type="entry name" value="Peptidase_M20"/>
    <property type="match status" value="1"/>
</dbReference>
<dbReference type="SUPFAM" id="SSF55031">
    <property type="entry name" value="Bacterial exopeptidase dimerisation domain"/>
    <property type="match status" value="1"/>
</dbReference>
<keyword evidence="5" id="KW-1185">Reference proteome</keyword>
<dbReference type="NCBIfam" id="TIGR01879">
    <property type="entry name" value="hydantase"/>
    <property type="match status" value="1"/>
</dbReference>
<dbReference type="SUPFAM" id="SSF53187">
    <property type="entry name" value="Zn-dependent exopeptidases"/>
    <property type="match status" value="1"/>
</dbReference>
<accession>A0ABP6XUQ2</accession>
<dbReference type="EMBL" id="BAABCE010000012">
    <property type="protein sequence ID" value="GAA3570872.1"/>
    <property type="molecule type" value="Genomic_DNA"/>
</dbReference>